<reference evidence="3 4" key="1">
    <citation type="submission" date="2020-04" db="EMBL/GenBank/DDBJ databases">
        <title>Perkinsus olseni comparative genomics.</title>
        <authorList>
            <person name="Bogema D.R."/>
        </authorList>
    </citation>
    <scope>NUCLEOTIDE SEQUENCE [LARGE SCALE GENOMIC DNA]</scope>
    <source>
        <strain evidence="3">ATCC PRA-205</strain>
    </source>
</reference>
<accession>A0A7J6TSF6</accession>
<name>A0A7J6TSF6_PEROL</name>
<comment type="caution">
    <text evidence="3">The sequence shown here is derived from an EMBL/GenBank/DDBJ whole genome shotgun (WGS) entry which is preliminary data.</text>
</comment>
<proteinExistence type="predicted"/>
<evidence type="ECO:0000313" key="4">
    <source>
        <dbReference type="Proteomes" id="UP000574390"/>
    </source>
</evidence>
<keyword evidence="2" id="KW-1133">Transmembrane helix</keyword>
<evidence type="ECO:0000256" key="2">
    <source>
        <dbReference type="SAM" id="Phobius"/>
    </source>
</evidence>
<keyword evidence="2" id="KW-0472">Membrane</keyword>
<evidence type="ECO:0000256" key="1">
    <source>
        <dbReference type="SAM" id="MobiDB-lite"/>
    </source>
</evidence>
<feature type="transmembrane region" description="Helical" evidence="2">
    <location>
        <begin position="16"/>
        <end position="35"/>
    </location>
</feature>
<dbReference type="InterPro" id="IPR037185">
    <property type="entry name" value="EmrE-like"/>
</dbReference>
<dbReference type="Proteomes" id="UP000574390">
    <property type="component" value="Unassembled WGS sequence"/>
</dbReference>
<keyword evidence="2" id="KW-0812">Transmembrane</keyword>
<protein>
    <submittedName>
        <fullName evidence="3">Uncharacterized protein</fullName>
    </submittedName>
</protein>
<dbReference type="SUPFAM" id="SSF103481">
    <property type="entry name" value="Multidrug resistance efflux transporter EmrE"/>
    <property type="match status" value="1"/>
</dbReference>
<feature type="region of interest" description="Disordered" evidence="1">
    <location>
        <begin position="89"/>
        <end position="140"/>
    </location>
</feature>
<gene>
    <name evidence="3" type="ORF">FOZ62_020848</name>
</gene>
<feature type="compositionally biased region" description="Basic and acidic residues" evidence="1">
    <location>
        <begin position="131"/>
        <end position="140"/>
    </location>
</feature>
<evidence type="ECO:0000313" key="3">
    <source>
        <dbReference type="EMBL" id="KAF4747350.1"/>
    </source>
</evidence>
<feature type="compositionally biased region" description="Acidic residues" evidence="1">
    <location>
        <begin position="103"/>
        <end position="121"/>
    </location>
</feature>
<dbReference type="EMBL" id="JABANM010005587">
    <property type="protein sequence ID" value="KAF4747350.1"/>
    <property type="molecule type" value="Genomic_DNA"/>
</dbReference>
<dbReference type="AlphaFoldDB" id="A0A7J6TSF6"/>
<sequence>MLPVCGGAILCGHGEVNFVLLGALFAIGSVFFRALKNTMQGAMVVHSLKTPGMLVTSWALFGNPVKQSQILGFVIITAGVYYYRTNGAELTSGPELPRNVDDEKLDDGSLDDGQETYEGDDSSGCTDLEMGELRSDAGLE</sequence>
<organism evidence="3 4">
    <name type="scientific">Perkinsus olseni</name>
    <name type="common">Perkinsus atlanticus</name>
    <dbReference type="NCBI Taxonomy" id="32597"/>
    <lineage>
        <taxon>Eukaryota</taxon>
        <taxon>Sar</taxon>
        <taxon>Alveolata</taxon>
        <taxon>Perkinsozoa</taxon>
        <taxon>Perkinsea</taxon>
        <taxon>Perkinsida</taxon>
        <taxon>Perkinsidae</taxon>
        <taxon>Perkinsus</taxon>
    </lineage>
</organism>